<evidence type="ECO:0000313" key="2">
    <source>
        <dbReference type="EMBL" id="GLP97631.1"/>
    </source>
</evidence>
<dbReference type="PROSITE" id="PS00409">
    <property type="entry name" value="PROKAR_NTER_METHYL"/>
    <property type="match status" value="1"/>
</dbReference>
<dbReference type="Proteomes" id="UP001161422">
    <property type="component" value="Unassembled WGS sequence"/>
</dbReference>
<organism evidence="2 3">
    <name type="scientific">Paraferrimonas sedimenticola</name>
    <dbReference type="NCBI Taxonomy" id="375674"/>
    <lineage>
        <taxon>Bacteria</taxon>
        <taxon>Pseudomonadati</taxon>
        <taxon>Pseudomonadota</taxon>
        <taxon>Gammaproteobacteria</taxon>
        <taxon>Alteromonadales</taxon>
        <taxon>Ferrimonadaceae</taxon>
        <taxon>Paraferrimonas</taxon>
    </lineage>
</organism>
<keyword evidence="1" id="KW-0812">Transmembrane</keyword>
<sequence length="172" mass="19023">MRRTTGFTLIELVITLIILAIIAVLAIPKFISLRHEARSEVINQLAVAAKAANDQVYMKSKLASYSTQSVNNRPDLIDVDLDGDGVFETRLKCGFLDNTDVAGRMTYSDETLGFEYEGVDKTYFGYQSGSSSIKDSQCYFKYTQSWGTTNPSNCHNDQTASQPGYEVVTDGC</sequence>
<dbReference type="InterPro" id="IPR012902">
    <property type="entry name" value="N_methyl_site"/>
</dbReference>
<dbReference type="NCBIfam" id="TIGR02532">
    <property type="entry name" value="IV_pilin_GFxxxE"/>
    <property type="match status" value="1"/>
</dbReference>
<accession>A0AA37VZD7</accession>
<dbReference type="RefSeq" id="WP_095507068.1">
    <property type="nucleotide sequence ID" value="NZ_BSNC01000009.1"/>
</dbReference>
<dbReference type="EMBL" id="BSNC01000009">
    <property type="protein sequence ID" value="GLP97631.1"/>
    <property type="molecule type" value="Genomic_DNA"/>
</dbReference>
<gene>
    <name evidence="2" type="ORF">GCM10007895_29380</name>
</gene>
<dbReference type="InterPro" id="IPR045584">
    <property type="entry name" value="Pilin-like"/>
</dbReference>
<evidence type="ECO:0000256" key="1">
    <source>
        <dbReference type="SAM" id="Phobius"/>
    </source>
</evidence>
<keyword evidence="1" id="KW-0472">Membrane</keyword>
<reference evidence="2" key="1">
    <citation type="journal article" date="2014" name="Int. J. Syst. Evol. Microbiol.">
        <title>Complete genome sequence of Corynebacterium casei LMG S-19264T (=DSM 44701T), isolated from a smear-ripened cheese.</title>
        <authorList>
            <consortium name="US DOE Joint Genome Institute (JGI-PGF)"/>
            <person name="Walter F."/>
            <person name="Albersmeier A."/>
            <person name="Kalinowski J."/>
            <person name="Ruckert C."/>
        </authorList>
    </citation>
    <scope>NUCLEOTIDE SEQUENCE</scope>
    <source>
        <strain evidence="2">NBRC 101628</strain>
    </source>
</reference>
<feature type="transmembrane region" description="Helical" evidence="1">
    <location>
        <begin position="6"/>
        <end position="28"/>
    </location>
</feature>
<keyword evidence="1" id="KW-1133">Transmembrane helix</keyword>
<protein>
    <submittedName>
        <fullName evidence="2">PilD processed protein</fullName>
    </submittedName>
</protein>
<dbReference type="SUPFAM" id="SSF54523">
    <property type="entry name" value="Pili subunits"/>
    <property type="match status" value="1"/>
</dbReference>
<proteinExistence type="predicted"/>
<dbReference type="AlphaFoldDB" id="A0AA37VZD7"/>
<comment type="caution">
    <text evidence="2">The sequence shown here is derived from an EMBL/GenBank/DDBJ whole genome shotgun (WGS) entry which is preliminary data.</text>
</comment>
<reference evidence="2" key="2">
    <citation type="submission" date="2023-01" db="EMBL/GenBank/DDBJ databases">
        <title>Draft genome sequence of Paraferrimonas sedimenticola strain NBRC 101628.</title>
        <authorList>
            <person name="Sun Q."/>
            <person name="Mori K."/>
        </authorList>
    </citation>
    <scope>NUCLEOTIDE SEQUENCE</scope>
    <source>
        <strain evidence="2">NBRC 101628</strain>
    </source>
</reference>
<keyword evidence="3" id="KW-1185">Reference proteome</keyword>
<dbReference type="Pfam" id="PF07963">
    <property type="entry name" value="N_methyl"/>
    <property type="match status" value="1"/>
</dbReference>
<name>A0AA37VZD7_9GAMM</name>
<evidence type="ECO:0000313" key="3">
    <source>
        <dbReference type="Proteomes" id="UP001161422"/>
    </source>
</evidence>
<dbReference type="Gene3D" id="3.30.700.10">
    <property type="entry name" value="Glycoprotein, Type 4 Pilin"/>
    <property type="match status" value="1"/>
</dbReference>